<proteinExistence type="predicted"/>
<gene>
    <name evidence="1" type="ORF">PSTG_05496</name>
</gene>
<reference evidence="2" key="1">
    <citation type="submission" date="2014-03" db="EMBL/GenBank/DDBJ databases">
        <title>The Genome Sequence of Puccinia striiformis f. sp. tritici PST-78.</title>
        <authorList>
            <consortium name="The Broad Institute Genome Sequencing Platform"/>
            <person name="Cuomo C."/>
            <person name="Hulbert S."/>
            <person name="Chen X."/>
            <person name="Walker B."/>
            <person name="Young S.K."/>
            <person name="Zeng Q."/>
            <person name="Gargeya S."/>
            <person name="Fitzgerald M."/>
            <person name="Haas B."/>
            <person name="Abouelleil A."/>
            <person name="Alvarado L."/>
            <person name="Arachchi H.M."/>
            <person name="Berlin A.M."/>
            <person name="Chapman S.B."/>
            <person name="Goldberg J."/>
            <person name="Griggs A."/>
            <person name="Gujja S."/>
            <person name="Hansen M."/>
            <person name="Howarth C."/>
            <person name="Imamovic A."/>
            <person name="Larimer J."/>
            <person name="McCowan C."/>
            <person name="Montmayeur A."/>
            <person name="Murphy C."/>
            <person name="Neiman D."/>
            <person name="Pearson M."/>
            <person name="Priest M."/>
            <person name="Roberts A."/>
            <person name="Saif S."/>
            <person name="Shea T."/>
            <person name="Sisk P."/>
            <person name="Sykes S."/>
            <person name="Wortman J."/>
            <person name="Nusbaum C."/>
            <person name="Birren B."/>
        </authorList>
    </citation>
    <scope>NUCLEOTIDE SEQUENCE [LARGE SCALE GENOMIC DNA]</scope>
    <source>
        <strain evidence="2">race PST-78</strain>
    </source>
</reference>
<organism evidence="1 2">
    <name type="scientific">Puccinia striiformis f. sp. tritici PST-78</name>
    <dbReference type="NCBI Taxonomy" id="1165861"/>
    <lineage>
        <taxon>Eukaryota</taxon>
        <taxon>Fungi</taxon>
        <taxon>Dikarya</taxon>
        <taxon>Basidiomycota</taxon>
        <taxon>Pucciniomycotina</taxon>
        <taxon>Pucciniomycetes</taxon>
        <taxon>Pucciniales</taxon>
        <taxon>Pucciniaceae</taxon>
        <taxon>Puccinia</taxon>
    </lineage>
</organism>
<dbReference type="AlphaFoldDB" id="A0A0L0VPE9"/>
<name>A0A0L0VPE9_9BASI</name>
<accession>A0A0L0VPE9</accession>
<sequence length="87" mass="10017">MYQKVKHQIPYEVCVQSKKIEKLITMVNSKSQFMAKSSKAVVIPTWTRFLHLLKYKLQLALELHSKNIKQNSSALIEALIQGCKTNV</sequence>
<dbReference type="Proteomes" id="UP000054564">
    <property type="component" value="Unassembled WGS sequence"/>
</dbReference>
<evidence type="ECO:0000313" key="1">
    <source>
        <dbReference type="EMBL" id="KNF01141.1"/>
    </source>
</evidence>
<keyword evidence="2" id="KW-1185">Reference proteome</keyword>
<dbReference type="EMBL" id="AJIL01000031">
    <property type="protein sequence ID" value="KNF01141.1"/>
    <property type="molecule type" value="Genomic_DNA"/>
</dbReference>
<protein>
    <submittedName>
        <fullName evidence="1">Uncharacterized protein</fullName>
    </submittedName>
</protein>
<evidence type="ECO:0000313" key="2">
    <source>
        <dbReference type="Proteomes" id="UP000054564"/>
    </source>
</evidence>
<comment type="caution">
    <text evidence="1">The sequence shown here is derived from an EMBL/GenBank/DDBJ whole genome shotgun (WGS) entry which is preliminary data.</text>
</comment>